<dbReference type="Gene3D" id="1.10.2020.20">
    <property type="match status" value="1"/>
</dbReference>
<evidence type="ECO:0000313" key="10">
    <source>
        <dbReference type="Proteomes" id="UP000827549"/>
    </source>
</evidence>
<dbReference type="Proteomes" id="UP000827549">
    <property type="component" value="Chromosome 1"/>
</dbReference>
<sequence length="337" mass="36419">MSALVQLPAGRSFRRSQEAKWVDPQPEKGTIELSLDQGIINFVWRNAETSRAEDELLIFPGEAEFERVAKDPSGRSFVLKFNSSNQVHFFWLQRGTLAESDARAAIDINSLLQDPSYRAGSAPIPADFFPPATPAPKTEGTRDIPATPSAPAKPSAAAAAAGLAAGLAGASTSAAAGAGSTDADVDTRAITKEDVKNQDMARLLFHWADQHLPIPEEEEASLTDILTPEVVSRLVEERPELAKSLAQHMPPDLTLPEGTDTKAGLLRVVGTPQFRDAVGNLEMALRNGTLPESMMPFVHLPEDAAWSLKNFLTALREVKDGDQTQEPEDGDEKMDTD</sequence>
<feature type="compositionally biased region" description="Acidic residues" evidence="6">
    <location>
        <begin position="323"/>
        <end position="337"/>
    </location>
</feature>
<dbReference type="InterPro" id="IPR032368">
    <property type="entry name" value="RPN13_DEUBAD"/>
</dbReference>
<feature type="domain" description="Pru" evidence="8">
    <location>
        <begin position="1"/>
        <end position="115"/>
    </location>
</feature>
<evidence type="ECO:0000256" key="1">
    <source>
        <dbReference type="ARBA" id="ARBA00004123"/>
    </source>
</evidence>
<protein>
    <submittedName>
        <fullName evidence="9">26S proteasome regulatory subunit RPN13</fullName>
    </submittedName>
</protein>
<keyword evidence="10" id="KW-1185">Reference proteome</keyword>
<dbReference type="GO" id="GO:0008541">
    <property type="term" value="C:proteasome regulatory particle, lid subcomplex"/>
    <property type="evidence" value="ECO:0007669"/>
    <property type="project" value="TreeGrafter"/>
</dbReference>
<keyword evidence="5" id="KW-0539">Nucleus</keyword>
<dbReference type="PANTHER" id="PTHR12225">
    <property type="entry name" value="ADHESION REGULATING MOLECULE 1 110 KDA CELL MEMBRANE GLYCOPROTEIN"/>
    <property type="match status" value="1"/>
</dbReference>
<evidence type="ECO:0000313" key="9">
    <source>
        <dbReference type="EMBL" id="WOO77599.1"/>
    </source>
</evidence>
<name>A0AAF0Y3P3_9TREE</name>
<evidence type="ECO:0000256" key="3">
    <source>
        <dbReference type="ARBA" id="ARBA00022490"/>
    </source>
</evidence>
<accession>A0AAF0Y3P3</accession>
<dbReference type="GeneID" id="87804426"/>
<dbReference type="InterPro" id="IPR044868">
    <property type="entry name" value="Rpn13/ADRM1_Pru"/>
</dbReference>
<evidence type="ECO:0000259" key="8">
    <source>
        <dbReference type="PROSITE" id="PS51917"/>
    </source>
</evidence>
<feature type="region of interest" description="Disordered" evidence="6">
    <location>
        <begin position="123"/>
        <end position="153"/>
    </location>
</feature>
<dbReference type="InterPro" id="IPR006773">
    <property type="entry name" value="Rpn13/ADRM1"/>
</dbReference>
<dbReference type="GO" id="GO:0070628">
    <property type="term" value="F:proteasome binding"/>
    <property type="evidence" value="ECO:0007669"/>
    <property type="project" value="TreeGrafter"/>
</dbReference>
<dbReference type="GO" id="GO:0061133">
    <property type="term" value="F:endopeptidase activator activity"/>
    <property type="evidence" value="ECO:0007669"/>
    <property type="project" value="TreeGrafter"/>
</dbReference>
<feature type="region of interest" description="Disordered" evidence="6">
    <location>
        <begin position="318"/>
        <end position="337"/>
    </location>
</feature>
<evidence type="ECO:0000256" key="5">
    <source>
        <dbReference type="ARBA" id="ARBA00023242"/>
    </source>
</evidence>
<proteinExistence type="predicted"/>
<dbReference type="Pfam" id="PF04683">
    <property type="entry name" value="Rpn13_ADRM1_Pru"/>
    <property type="match status" value="1"/>
</dbReference>
<organism evidence="9 10">
    <name type="scientific">Vanrija pseudolonga</name>
    <dbReference type="NCBI Taxonomy" id="143232"/>
    <lineage>
        <taxon>Eukaryota</taxon>
        <taxon>Fungi</taxon>
        <taxon>Dikarya</taxon>
        <taxon>Basidiomycota</taxon>
        <taxon>Agaricomycotina</taxon>
        <taxon>Tremellomycetes</taxon>
        <taxon>Trichosporonales</taxon>
        <taxon>Trichosporonaceae</taxon>
        <taxon>Vanrija</taxon>
    </lineage>
</organism>
<dbReference type="EMBL" id="CP086714">
    <property type="protein sequence ID" value="WOO77599.1"/>
    <property type="molecule type" value="Genomic_DNA"/>
</dbReference>
<comment type="subcellular location">
    <subcellularLocation>
        <location evidence="2">Cytoplasm</location>
    </subcellularLocation>
    <subcellularLocation>
        <location evidence="1">Nucleus</location>
    </subcellularLocation>
</comment>
<reference evidence="9" key="1">
    <citation type="submission" date="2023-10" db="EMBL/GenBank/DDBJ databases">
        <authorList>
            <person name="Noh H."/>
        </authorList>
    </citation>
    <scope>NUCLEOTIDE SEQUENCE</scope>
    <source>
        <strain evidence="9">DUCC4014</strain>
    </source>
</reference>
<keyword evidence="4 9" id="KW-0647">Proteasome</keyword>
<dbReference type="InterPro" id="IPR038108">
    <property type="entry name" value="RPN13_DEUBAD_sf"/>
</dbReference>
<dbReference type="GO" id="GO:0005737">
    <property type="term" value="C:cytoplasm"/>
    <property type="evidence" value="ECO:0007669"/>
    <property type="project" value="UniProtKB-SubCell"/>
</dbReference>
<dbReference type="Pfam" id="PF16550">
    <property type="entry name" value="RPN13_C"/>
    <property type="match status" value="1"/>
</dbReference>
<dbReference type="Gene3D" id="2.30.29.70">
    <property type="entry name" value="Proteasomal ubiquitin receptor Rpn13/ADRM1"/>
    <property type="match status" value="1"/>
</dbReference>
<evidence type="ECO:0000256" key="6">
    <source>
        <dbReference type="SAM" id="MobiDB-lite"/>
    </source>
</evidence>
<evidence type="ECO:0000256" key="2">
    <source>
        <dbReference type="ARBA" id="ARBA00004496"/>
    </source>
</evidence>
<dbReference type="AlphaFoldDB" id="A0AAF0Y3P3"/>
<feature type="domain" description="DEUBAD" evidence="7">
    <location>
        <begin position="213"/>
        <end position="325"/>
    </location>
</feature>
<evidence type="ECO:0000259" key="7">
    <source>
        <dbReference type="PROSITE" id="PS51916"/>
    </source>
</evidence>
<evidence type="ECO:0000256" key="4">
    <source>
        <dbReference type="ARBA" id="ARBA00022942"/>
    </source>
</evidence>
<keyword evidence="3" id="KW-0963">Cytoplasm</keyword>
<gene>
    <name evidence="9" type="primary">RPN13</name>
    <name evidence="9" type="ORF">LOC62_01G001169</name>
</gene>
<dbReference type="InterPro" id="IPR038633">
    <property type="entry name" value="Rpn13/ADRM1_Pru_sf"/>
</dbReference>
<dbReference type="PROSITE" id="PS51917">
    <property type="entry name" value="PRU"/>
    <property type="match status" value="1"/>
</dbReference>
<dbReference type="PROSITE" id="PS51916">
    <property type="entry name" value="DEUBAD"/>
    <property type="match status" value="1"/>
</dbReference>
<dbReference type="GO" id="GO:0005634">
    <property type="term" value="C:nucleus"/>
    <property type="evidence" value="ECO:0007669"/>
    <property type="project" value="UniProtKB-SubCell"/>
</dbReference>
<dbReference type="InterPro" id="IPR044867">
    <property type="entry name" value="DEUBAD_dom"/>
</dbReference>
<dbReference type="RefSeq" id="XP_062623631.1">
    <property type="nucleotide sequence ID" value="XM_062767647.1"/>
</dbReference>
<dbReference type="PANTHER" id="PTHR12225:SF0">
    <property type="entry name" value="PROTEASOMAL UBIQUITIN RECEPTOR ADRM1"/>
    <property type="match status" value="1"/>
</dbReference>